<evidence type="ECO:0000313" key="2">
    <source>
        <dbReference type="Proteomes" id="UP001064489"/>
    </source>
</evidence>
<comment type="caution">
    <text evidence="1">The sequence shown here is derived from an EMBL/GenBank/DDBJ whole genome shotgun (WGS) entry which is preliminary data.</text>
</comment>
<sequence length="199" mass="22259">MYRLHMEDQEVNTPEKIAKVYNTAAETVAEILVSKDFLKNRIPQDKERAEMYSLYKENPEIYTIERLAKDFRVLSLIIGLCPLVSRLSLVARTGATAARILKGKTVPALLNRGIEANRLIETRAFTIKSYFDGGDDCGGGGAGNKENNASGKHDVSTLCPSNFELLGEDLYVIIDWYCTYKDGNSFRGGRHDKMIMLKG</sequence>
<dbReference type="AlphaFoldDB" id="A0AAD5P3S6"/>
<gene>
    <name evidence="1" type="ORF">LWI28_005584</name>
</gene>
<name>A0AAD5P3S6_ACENE</name>
<proteinExistence type="predicted"/>
<keyword evidence="2" id="KW-1185">Reference proteome</keyword>
<evidence type="ECO:0000313" key="1">
    <source>
        <dbReference type="EMBL" id="KAI9197855.1"/>
    </source>
</evidence>
<reference evidence="1 2" key="1">
    <citation type="journal article" date="2022" name="Plant J.">
        <title>Strategies of tolerance reflected in two North American maple genomes.</title>
        <authorList>
            <person name="McEvoy S.L."/>
            <person name="Sezen U.U."/>
            <person name="Trouern-Trend A."/>
            <person name="McMahon S.M."/>
            <person name="Schaberg P.G."/>
            <person name="Yang J."/>
            <person name="Wegrzyn J.L."/>
            <person name="Swenson N.G."/>
        </authorList>
    </citation>
    <scope>NUCLEOTIDE SEQUENCE [LARGE SCALE GENOMIC DNA]</scope>
    <source>
        <strain evidence="1">91603</strain>
    </source>
</reference>
<dbReference type="EMBL" id="JAJSOW010000002">
    <property type="protein sequence ID" value="KAI9197855.1"/>
    <property type="molecule type" value="Genomic_DNA"/>
</dbReference>
<organism evidence="1 2">
    <name type="scientific">Acer negundo</name>
    <name type="common">Box elder</name>
    <dbReference type="NCBI Taxonomy" id="4023"/>
    <lineage>
        <taxon>Eukaryota</taxon>
        <taxon>Viridiplantae</taxon>
        <taxon>Streptophyta</taxon>
        <taxon>Embryophyta</taxon>
        <taxon>Tracheophyta</taxon>
        <taxon>Spermatophyta</taxon>
        <taxon>Magnoliopsida</taxon>
        <taxon>eudicotyledons</taxon>
        <taxon>Gunneridae</taxon>
        <taxon>Pentapetalae</taxon>
        <taxon>rosids</taxon>
        <taxon>malvids</taxon>
        <taxon>Sapindales</taxon>
        <taxon>Sapindaceae</taxon>
        <taxon>Hippocastanoideae</taxon>
        <taxon>Acereae</taxon>
        <taxon>Acer</taxon>
    </lineage>
</organism>
<protein>
    <submittedName>
        <fullName evidence="1">Uncharacterized protein</fullName>
    </submittedName>
</protein>
<accession>A0AAD5P3S6</accession>
<dbReference type="Proteomes" id="UP001064489">
    <property type="component" value="Chromosome 13"/>
</dbReference>